<dbReference type="InterPro" id="IPR036390">
    <property type="entry name" value="WH_DNA-bd_sf"/>
</dbReference>
<dbReference type="RefSeq" id="WP_005557775.1">
    <property type="nucleotide sequence ID" value="NZ_AOIB01000030.1"/>
</dbReference>
<dbReference type="SUPFAM" id="SSF46785">
    <property type="entry name" value="Winged helix' DNA-binding domain"/>
    <property type="match status" value="1"/>
</dbReference>
<organism evidence="1 2">
    <name type="scientific">Natronococcus amylolyticus DSM 10524</name>
    <dbReference type="NCBI Taxonomy" id="1227497"/>
    <lineage>
        <taxon>Archaea</taxon>
        <taxon>Methanobacteriati</taxon>
        <taxon>Methanobacteriota</taxon>
        <taxon>Stenosarchaea group</taxon>
        <taxon>Halobacteria</taxon>
        <taxon>Halobacteriales</taxon>
        <taxon>Natrialbaceae</taxon>
        <taxon>Natronococcus</taxon>
    </lineage>
</organism>
<accession>L9X1V2</accession>
<evidence type="ECO:0000313" key="2">
    <source>
        <dbReference type="Proteomes" id="UP000011688"/>
    </source>
</evidence>
<sequence>MRLQADWMVNTDELLLEFLEETGLALPPRVMAYNIKTRYNRQISYSTINRRLKHLKESGLVEKEYESGGFYSISDDGSSYLNGDLDASELEYDVDRD</sequence>
<dbReference type="EMBL" id="AOIB01000030">
    <property type="protein sequence ID" value="ELY55577.1"/>
    <property type="molecule type" value="Genomic_DNA"/>
</dbReference>
<dbReference type="eggNOG" id="arCOG03924">
    <property type="taxonomic scope" value="Archaea"/>
</dbReference>
<name>L9X1V2_9EURY</name>
<reference evidence="1 2" key="1">
    <citation type="journal article" date="2014" name="PLoS Genet.">
        <title>Phylogenetically driven sequencing of extremely halophilic archaea reveals strategies for static and dynamic osmo-response.</title>
        <authorList>
            <person name="Becker E.A."/>
            <person name="Seitzer P.M."/>
            <person name="Tritt A."/>
            <person name="Larsen D."/>
            <person name="Krusor M."/>
            <person name="Yao A.I."/>
            <person name="Wu D."/>
            <person name="Madern D."/>
            <person name="Eisen J.A."/>
            <person name="Darling A.E."/>
            <person name="Facciotti M.T."/>
        </authorList>
    </citation>
    <scope>NUCLEOTIDE SEQUENCE [LARGE SCALE GENOMIC DNA]</scope>
    <source>
        <strain evidence="1 2">DSM 10524</strain>
    </source>
</reference>
<dbReference type="Proteomes" id="UP000011688">
    <property type="component" value="Unassembled WGS sequence"/>
</dbReference>
<keyword evidence="2" id="KW-1185">Reference proteome</keyword>
<dbReference type="Gene3D" id="1.10.10.10">
    <property type="entry name" value="Winged helix-like DNA-binding domain superfamily/Winged helix DNA-binding domain"/>
    <property type="match status" value="1"/>
</dbReference>
<evidence type="ECO:0000313" key="1">
    <source>
        <dbReference type="EMBL" id="ELY55577.1"/>
    </source>
</evidence>
<dbReference type="AlphaFoldDB" id="L9X1V2"/>
<comment type="caution">
    <text evidence="1">The sequence shown here is derived from an EMBL/GenBank/DDBJ whole genome shotgun (WGS) entry which is preliminary data.</text>
</comment>
<protein>
    <recommendedName>
        <fullName evidence="3">Phage repressor protein</fullName>
    </recommendedName>
</protein>
<gene>
    <name evidence="1" type="ORF">C491_15422</name>
</gene>
<evidence type="ECO:0008006" key="3">
    <source>
        <dbReference type="Google" id="ProtNLM"/>
    </source>
</evidence>
<dbReference type="InterPro" id="IPR036388">
    <property type="entry name" value="WH-like_DNA-bd_sf"/>
</dbReference>
<proteinExistence type="predicted"/>